<protein>
    <recommendedName>
        <fullName evidence="6">Outer membrane protein beta-barrel domain-containing protein</fullName>
    </recommendedName>
</protein>
<dbReference type="RefSeq" id="WP_036580033.1">
    <property type="nucleotide sequence ID" value="NZ_JPJI01000023.1"/>
</dbReference>
<name>A0A084JYP7_NONUL</name>
<evidence type="ECO:0008006" key="6">
    <source>
        <dbReference type="Google" id="ProtNLM"/>
    </source>
</evidence>
<organism evidence="2 4">
    <name type="scientific">Nonlabens ulvanivorans</name>
    <name type="common">Persicivirga ulvanivorans</name>
    <dbReference type="NCBI Taxonomy" id="906888"/>
    <lineage>
        <taxon>Bacteria</taxon>
        <taxon>Pseudomonadati</taxon>
        <taxon>Bacteroidota</taxon>
        <taxon>Flavobacteriia</taxon>
        <taxon>Flavobacteriales</taxon>
        <taxon>Flavobacteriaceae</taxon>
        <taxon>Nonlabens</taxon>
    </lineage>
</organism>
<accession>A0A084JYP7</accession>
<feature type="chain" id="PRO_5001777886" description="Outer membrane protein beta-barrel domain-containing protein" evidence="1">
    <location>
        <begin position="23"/>
        <end position="394"/>
    </location>
</feature>
<keyword evidence="1" id="KW-0732">Signal</keyword>
<evidence type="ECO:0000313" key="4">
    <source>
        <dbReference type="Proteomes" id="UP000028531"/>
    </source>
</evidence>
<dbReference type="Proteomes" id="UP000028531">
    <property type="component" value="Unassembled WGS sequence"/>
</dbReference>
<comment type="caution">
    <text evidence="2">The sequence shown here is derived from an EMBL/GenBank/DDBJ whole genome shotgun (WGS) entry which is preliminary data.</text>
</comment>
<feature type="signal peptide" evidence="1">
    <location>
        <begin position="1"/>
        <end position="22"/>
    </location>
</feature>
<dbReference type="Proteomes" id="UP000239997">
    <property type="component" value="Unassembled WGS sequence"/>
</dbReference>
<dbReference type="AlphaFoldDB" id="A0A084JYP7"/>
<proteinExistence type="predicted"/>
<sequence length="394" mass="45232">MKTHVLIASLILSLFLGLFTQAQETEKKSTRRDSIRAAKMREKYPVQIDTVDGKVIKYVNGTPGAHERKIMSSESAIAALEESHSLYVSDKKTQFKTMIERVNKSLEDNKISEEQADESKAKFAEDLAEIITQHRVKTDAEINLIKVNRTSAFYDYRLEDHASSTLEISTKKGISINIENNRQNQKFIKTTSGFTLGFGYNYMNGENLGINDFSYPNNNYFSLGYQWKTTLDKNNHVRLMYGVEYQTQGTELNGNRFITQGDQAQVAAIGFDTKKAKFRQDQLVFPLHLEFGGSDRKEYEDGRVRFQEYDKWKFGIGGFAGFNMSSRLKLKYDLDGREIKETRINNFDNEVLLYGIDAYVGKDSFTFFGRMNFNNVFKSDSVDAQYVTFGIRIQ</sequence>
<keyword evidence="5" id="KW-1185">Reference proteome</keyword>
<dbReference type="EMBL" id="PVNA01000004">
    <property type="protein sequence ID" value="PRX13067.1"/>
    <property type="molecule type" value="Genomic_DNA"/>
</dbReference>
<evidence type="ECO:0000313" key="2">
    <source>
        <dbReference type="EMBL" id="KEZ94081.1"/>
    </source>
</evidence>
<evidence type="ECO:0000313" key="3">
    <source>
        <dbReference type="EMBL" id="PRX13067.1"/>
    </source>
</evidence>
<dbReference type="OrthoDB" id="1466811at2"/>
<reference evidence="3 5" key="2">
    <citation type="submission" date="2018-03" db="EMBL/GenBank/DDBJ databases">
        <title>Genomic Encyclopedia of Archaeal and Bacterial Type Strains, Phase II (KMG-II): from individual species to whole genera.</title>
        <authorList>
            <person name="Goeker M."/>
        </authorList>
    </citation>
    <scope>NUCLEOTIDE SEQUENCE [LARGE SCALE GENOMIC DNA]</scope>
    <source>
        <strain evidence="3 5">DSM 22727</strain>
    </source>
</reference>
<evidence type="ECO:0000313" key="5">
    <source>
        <dbReference type="Proteomes" id="UP000239997"/>
    </source>
</evidence>
<dbReference type="EMBL" id="JPJI01000023">
    <property type="protein sequence ID" value="KEZ94081.1"/>
    <property type="molecule type" value="Genomic_DNA"/>
</dbReference>
<evidence type="ECO:0000256" key="1">
    <source>
        <dbReference type="SAM" id="SignalP"/>
    </source>
</evidence>
<gene>
    <name evidence="2" type="ORF">IL45_02730</name>
    <name evidence="3" type="ORF">LY02_02125</name>
</gene>
<reference evidence="2 4" key="1">
    <citation type="submission" date="2014-07" db="EMBL/GenBank/DDBJ databases">
        <title>Draft genome sequence of Nonlabens ulvanivorans, an ulvan degrading bacterium.</title>
        <authorList>
            <person name="Kopel M."/>
            <person name="Helbert W."/>
            <person name="Henrissat B."/>
            <person name="Doniger T."/>
            <person name="Banin E."/>
        </authorList>
    </citation>
    <scope>NUCLEOTIDE SEQUENCE [LARGE SCALE GENOMIC DNA]</scope>
    <source>
        <strain evidence="2 4">PLR</strain>
    </source>
</reference>